<feature type="transmembrane region" description="Helical" evidence="2">
    <location>
        <begin position="103"/>
        <end position="121"/>
    </location>
</feature>
<feature type="region of interest" description="Disordered" evidence="1">
    <location>
        <begin position="1"/>
        <end position="60"/>
    </location>
</feature>
<keyword evidence="2" id="KW-0812">Transmembrane</keyword>
<dbReference type="OrthoDB" id="266470at2759"/>
<dbReference type="GeneID" id="26904088"/>
<dbReference type="VEuPathDB" id="TriTrypDB:LpyrH10_06_1670"/>
<keyword evidence="2" id="KW-1133">Transmembrane helix</keyword>
<protein>
    <submittedName>
        <fullName evidence="3">Uncharacterized protein</fullName>
    </submittedName>
</protein>
<keyword evidence="2" id="KW-0472">Membrane</keyword>
<feature type="compositionally biased region" description="Polar residues" evidence="1">
    <location>
        <begin position="16"/>
        <end position="37"/>
    </location>
</feature>
<dbReference type="EMBL" id="LGTL01000006">
    <property type="protein sequence ID" value="KPA81427.1"/>
    <property type="molecule type" value="Genomic_DNA"/>
</dbReference>
<name>A0A0M9G3E4_LEPPY</name>
<reference evidence="3 4" key="1">
    <citation type="submission" date="2015-07" db="EMBL/GenBank/DDBJ databases">
        <title>High-quality genome of monoxenous trypanosomatid Leptomonas pyrrhocoris.</title>
        <authorList>
            <person name="Flegontov P."/>
            <person name="Butenko A."/>
            <person name="Firsov S."/>
            <person name="Vlcek C."/>
            <person name="Logacheva M.D."/>
            <person name="Field M."/>
            <person name="Filatov D."/>
            <person name="Flegontova O."/>
            <person name="Gerasimov E."/>
            <person name="Jackson A.P."/>
            <person name="Kelly S."/>
            <person name="Opperdoes F."/>
            <person name="O'Reilly A."/>
            <person name="Votypka J."/>
            <person name="Yurchenko V."/>
            <person name="Lukes J."/>
        </authorList>
    </citation>
    <scope>NUCLEOTIDE SEQUENCE [LARGE SCALE GENOMIC DNA]</scope>
    <source>
        <strain evidence="3">H10</strain>
    </source>
</reference>
<sequence>MSKKTEKADAELAQLQVPSHSLPNETTAQASVTQKNAAGTLRDNASRSKAQRLRERIKPFPVARSTPGYQAVLEDIERRRGREMRHTLRTAEAVRKKQQYRNIALAALLVVALGIAALLFSRRG</sequence>
<evidence type="ECO:0000313" key="3">
    <source>
        <dbReference type="EMBL" id="KPA81427.1"/>
    </source>
</evidence>
<feature type="compositionally biased region" description="Basic and acidic residues" evidence="1">
    <location>
        <begin position="1"/>
        <end position="10"/>
    </location>
</feature>
<dbReference type="Proteomes" id="UP000037923">
    <property type="component" value="Unassembled WGS sequence"/>
</dbReference>
<dbReference type="AlphaFoldDB" id="A0A0M9G3E4"/>
<evidence type="ECO:0000256" key="1">
    <source>
        <dbReference type="SAM" id="MobiDB-lite"/>
    </source>
</evidence>
<gene>
    <name evidence="3" type="ORF">ABB37_03797</name>
</gene>
<dbReference type="OMA" id="ERIKPFP"/>
<accession>A0A0M9G3E4</accession>
<comment type="caution">
    <text evidence="3">The sequence shown here is derived from an EMBL/GenBank/DDBJ whole genome shotgun (WGS) entry which is preliminary data.</text>
</comment>
<evidence type="ECO:0000313" key="4">
    <source>
        <dbReference type="Proteomes" id="UP000037923"/>
    </source>
</evidence>
<evidence type="ECO:0000256" key="2">
    <source>
        <dbReference type="SAM" id="Phobius"/>
    </source>
</evidence>
<organism evidence="3 4">
    <name type="scientific">Leptomonas pyrrhocoris</name>
    <name type="common">Firebug parasite</name>
    <dbReference type="NCBI Taxonomy" id="157538"/>
    <lineage>
        <taxon>Eukaryota</taxon>
        <taxon>Discoba</taxon>
        <taxon>Euglenozoa</taxon>
        <taxon>Kinetoplastea</taxon>
        <taxon>Metakinetoplastina</taxon>
        <taxon>Trypanosomatida</taxon>
        <taxon>Trypanosomatidae</taxon>
        <taxon>Leishmaniinae</taxon>
        <taxon>Leptomonas</taxon>
    </lineage>
</organism>
<dbReference type="RefSeq" id="XP_015659866.1">
    <property type="nucleotide sequence ID" value="XM_015801246.1"/>
</dbReference>
<proteinExistence type="predicted"/>
<keyword evidence="4" id="KW-1185">Reference proteome</keyword>